<keyword evidence="2" id="KW-1185">Reference proteome</keyword>
<protein>
    <submittedName>
        <fullName evidence="1">Uncharacterized protein</fullName>
    </submittedName>
</protein>
<gene>
    <name evidence="1" type="ORF">Mal33_53580</name>
</gene>
<dbReference type="EMBL" id="CP036318">
    <property type="protein sequence ID" value="QDV59330.1"/>
    <property type="molecule type" value="Genomic_DNA"/>
</dbReference>
<evidence type="ECO:0000313" key="2">
    <source>
        <dbReference type="Proteomes" id="UP000316770"/>
    </source>
</evidence>
<evidence type="ECO:0000313" key="1">
    <source>
        <dbReference type="EMBL" id="QDV59330.1"/>
    </source>
</evidence>
<organism evidence="1 2">
    <name type="scientific">Rosistilla oblonga</name>
    <dbReference type="NCBI Taxonomy" id="2527990"/>
    <lineage>
        <taxon>Bacteria</taxon>
        <taxon>Pseudomonadati</taxon>
        <taxon>Planctomycetota</taxon>
        <taxon>Planctomycetia</taxon>
        <taxon>Pirellulales</taxon>
        <taxon>Pirellulaceae</taxon>
        <taxon>Rosistilla</taxon>
    </lineage>
</organism>
<dbReference type="AlphaFoldDB" id="A0A518J1W7"/>
<reference evidence="1 2" key="1">
    <citation type="submission" date="2019-02" db="EMBL/GenBank/DDBJ databases">
        <title>Deep-cultivation of Planctomycetes and their phenomic and genomic characterization uncovers novel biology.</title>
        <authorList>
            <person name="Wiegand S."/>
            <person name="Jogler M."/>
            <person name="Boedeker C."/>
            <person name="Pinto D."/>
            <person name="Vollmers J."/>
            <person name="Rivas-Marin E."/>
            <person name="Kohn T."/>
            <person name="Peeters S.H."/>
            <person name="Heuer A."/>
            <person name="Rast P."/>
            <person name="Oberbeckmann S."/>
            <person name="Bunk B."/>
            <person name="Jeske O."/>
            <person name="Meyerdierks A."/>
            <person name="Storesund J.E."/>
            <person name="Kallscheuer N."/>
            <person name="Luecker S."/>
            <person name="Lage O.M."/>
            <person name="Pohl T."/>
            <person name="Merkel B.J."/>
            <person name="Hornburger P."/>
            <person name="Mueller R.-W."/>
            <person name="Bruemmer F."/>
            <person name="Labrenz M."/>
            <person name="Spormann A.M."/>
            <person name="Op den Camp H."/>
            <person name="Overmann J."/>
            <person name="Amann R."/>
            <person name="Jetten M.S.M."/>
            <person name="Mascher T."/>
            <person name="Medema M.H."/>
            <person name="Devos D.P."/>
            <person name="Kaster A.-K."/>
            <person name="Ovreas L."/>
            <person name="Rohde M."/>
            <person name="Galperin M.Y."/>
            <person name="Jogler C."/>
        </authorList>
    </citation>
    <scope>NUCLEOTIDE SEQUENCE [LARGE SCALE GENOMIC DNA]</scope>
    <source>
        <strain evidence="1 2">Mal33</strain>
    </source>
</reference>
<name>A0A518J1W7_9BACT</name>
<sequence>MCSKEKAKCYDSVSPIGGSMQSAIGFPSSVSVSLGDGQATIAR</sequence>
<proteinExistence type="predicted"/>
<accession>A0A518J1W7</accession>
<dbReference type="Proteomes" id="UP000316770">
    <property type="component" value="Chromosome"/>
</dbReference>